<gene>
    <name evidence="3" type="ORF">COHA_006549</name>
</gene>
<feature type="transmembrane region" description="Helical" evidence="2">
    <location>
        <begin position="66"/>
        <end position="85"/>
    </location>
</feature>
<sequence length="325" mass="35518">MDDSSAGQRPPHGAPARRSPPPLCGAPGLPFLTRYNLSFATTSQHATWTVLFFILATLVRTPPNEFPLQAVCICYAAGVAAELAWRRHCRSMRHGGCYAALRQLALPLFICGDVLVGRAGVVRIGITLVDATRPGLLRAAHFILFLVLASRWLTNAPVWLLCHPLIVMLPAQLLIVYNHWRVNIETCASDLMATPEAAAAVHSLSGALDFLQFGGLVLPRVGPPLTPAHECRTVLAWQQLFLSLAVPALLAAVAEARLWRRHQEERRQSGLPPEGGLQSRLYKALDACLLQAEWPDCGLMGWLHLGFVVWLLASVLHLLAVLVSQ</sequence>
<evidence type="ECO:0000313" key="4">
    <source>
        <dbReference type="Proteomes" id="UP001205105"/>
    </source>
</evidence>
<dbReference type="AlphaFoldDB" id="A0AAD5DPT4"/>
<accession>A0AAD5DPT4</accession>
<keyword evidence="2" id="KW-0812">Transmembrane</keyword>
<protein>
    <submittedName>
        <fullName evidence="3">Uncharacterized protein</fullName>
    </submittedName>
</protein>
<evidence type="ECO:0000256" key="1">
    <source>
        <dbReference type="SAM" id="MobiDB-lite"/>
    </source>
</evidence>
<dbReference type="Proteomes" id="UP001205105">
    <property type="component" value="Unassembled WGS sequence"/>
</dbReference>
<feature type="transmembrane region" description="Helical" evidence="2">
    <location>
        <begin position="135"/>
        <end position="153"/>
    </location>
</feature>
<reference evidence="3" key="1">
    <citation type="submission" date="2020-11" db="EMBL/GenBank/DDBJ databases">
        <title>Chlorella ohadii genome sequencing and assembly.</title>
        <authorList>
            <person name="Murik O."/>
            <person name="Treves H."/>
            <person name="Kedem I."/>
            <person name="Shotland Y."/>
            <person name="Kaplan A."/>
        </authorList>
    </citation>
    <scope>NUCLEOTIDE SEQUENCE</scope>
    <source>
        <strain evidence="3">1</strain>
    </source>
</reference>
<dbReference type="EMBL" id="JADXDR010000095">
    <property type="protein sequence ID" value="KAI7839745.1"/>
    <property type="molecule type" value="Genomic_DNA"/>
</dbReference>
<evidence type="ECO:0000313" key="3">
    <source>
        <dbReference type="EMBL" id="KAI7839745.1"/>
    </source>
</evidence>
<name>A0AAD5DPT4_9CHLO</name>
<keyword evidence="2" id="KW-0472">Membrane</keyword>
<organism evidence="3 4">
    <name type="scientific">Chlorella ohadii</name>
    <dbReference type="NCBI Taxonomy" id="2649997"/>
    <lineage>
        <taxon>Eukaryota</taxon>
        <taxon>Viridiplantae</taxon>
        <taxon>Chlorophyta</taxon>
        <taxon>core chlorophytes</taxon>
        <taxon>Trebouxiophyceae</taxon>
        <taxon>Chlorellales</taxon>
        <taxon>Chlorellaceae</taxon>
        <taxon>Chlorella clade</taxon>
        <taxon>Chlorella</taxon>
    </lineage>
</organism>
<keyword evidence="4" id="KW-1185">Reference proteome</keyword>
<proteinExistence type="predicted"/>
<comment type="caution">
    <text evidence="3">The sequence shown here is derived from an EMBL/GenBank/DDBJ whole genome shotgun (WGS) entry which is preliminary data.</text>
</comment>
<feature type="transmembrane region" description="Helical" evidence="2">
    <location>
        <begin position="158"/>
        <end position="177"/>
    </location>
</feature>
<keyword evidence="2" id="KW-1133">Transmembrane helix</keyword>
<feature type="transmembrane region" description="Helical" evidence="2">
    <location>
        <begin position="37"/>
        <end position="60"/>
    </location>
</feature>
<feature type="region of interest" description="Disordered" evidence="1">
    <location>
        <begin position="1"/>
        <end position="22"/>
    </location>
</feature>
<feature type="transmembrane region" description="Helical" evidence="2">
    <location>
        <begin position="106"/>
        <end position="129"/>
    </location>
</feature>
<evidence type="ECO:0000256" key="2">
    <source>
        <dbReference type="SAM" id="Phobius"/>
    </source>
</evidence>
<feature type="transmembrane region" description="Helical" evidence="2">
    <location>
        <begin position="302"/>
        <end position="323"/>
    </location>
</feature>